<evidence type="ECO:0000256" key="3">
    <source>
        <dbReference type="ARBA" id="ARBA00022692"/>
    </source>
</evidence>
<evidence type="ECO:0000256" key="4">
    <source>
        <dbReference type="ARBA" id="ARBA00022989"/>
    </source>
</evidence>
<dbReference type="PANTHER" id="PTHR33281">
    <property type="entry name" value="UPF0187 PROTEIN YNEE"/>
    <property type="match status" value="1"/>
</dbReference>
<keyword evidence="6 8" id="KW-0472">Membrane</keyword>
<dbReference type="GO" id="GO:0005254">
    <property type="term" value="F:chloride channel activity"/>
    <property type="evidence" value="ECO:0007669"/>
    <property type="project" value="InterPro"/>
</dbReference>
<evidence type="ECO:0000256" key="7">
    <source>
        <dbReference type="SAM" id="MobiDB-lite"/>
    </source>
</evidence>
<keyword evidence="10" id="KW-1185">Reference proteome</keyword>
<keyword evidence="4 8" id="KW-1133">Transmembrane helix</keyword>
<dbReference type="PANTHER" id="PTHR33281:SF21">
    <property type="entry name" value="MEMBRANE PROTEIN"/>
    <property type="match status" value="1"/>
</dbReference>
<evidence type="ECO:0000256" key="1">
    <source>
        <dbReference type="ARBA" id="ARBA00004141"/>
    </source>
</evidence>
<evidence type="ECO:0000256" key="2">
    <source>
        <dbReference type="ARBA" id="ARBA00022448"/>
    </source>
</evidence>
<evidence type="ECO:0000313" key="9">
    <source>
        <dbReference type="EMBL" id="GJE97953.1"/>
    </source>
</evidence>
<comment type="subcellular location">
    <subcellularLocation>
        <location evidence="1">Membrane</location>
        <topology evidence="1">Multi-pass membrane protein</topology>
    </subcellularLocation>
</comment>
<dbReference type="InterPro" id="IPR044669">
    <property type="entry name" value="YneE/VCCN1/2-like"/>
</dbReference>
<feature type="transmembrane region" description="Helical" evidence="8">
    <location>
        <begin position="48"/>
        <end position="66"/>
    </location>
</feature>
<keyword evidence="5" id="KW-0406">Ion transport</keyword>
<name>A0A9P3GLC3_9APHY</name>
<comment type="caution">
    <text evidence="9">The sequence shown here is derived from an EMBL/GenBank/DDBJ whole genome shotgun (WGS) entry which is preliminary data.</text>
</comment>
<evidence type="ECO:0000256" key="8">
    <source>
        <dbReference type="SAM" id="Phobius"/>
    </source>
</evidence>
<feature type="region of interest" description="Disordered" evidence="7">
    <location>
        <begin position="202"/>
        <end position="263"/>
    </location>
</feature>
<sequence>MGNVTSTKKTNVTVTAGGRKKIITRQQLRKYSWLPDVLRLQGSIVPKIFGPVLTVTLFATAAAYAWHKGTNITLSNSVIPLFSVVVGLILVFRNGTSYDRYYEGRKDFQSMISHVRNLSRLIWVNVAVPPADDKGKLAGATLTAKQLRRKKVTALKLCVCFAFAVKHYLRGEDGLDWDDYAGILPPTVARLAAPGGSRRTSAWTSYAATERTSREDSAAASGDEGGSPARQGTTDSGARVDATKRIRVKRSKDKMKQAGVRSSKTPLLSGLHQTIDFNSDPESLTTPLPLVISHELARMIFMFKRDGYLETIGPAGTNAMNQLVQSMVDALSNMERVANTPIPRSYSIHLKQTVTLYLFSLPFTLVKELGWAMIPLVTVIAFTLMGIEGIADEIEMPFGLDKSDLPLERYCQDLKEEVEYVVERLPEGGEGMYGYDDGQGDD</sequence>
<dbReference type="GO" id="GO:0016020">
    <property type="term" value="C:membrane"/>
    <property type="evidence" value="ECO:0007669"/>
    <property type="project" value="UniProtKB-SubCell"/>
</dbReference>
<keyword evidence="3 8" id="KW-0812">Transmembrane</keyword>
<protein>
    <submittedName>
        <fullName evidence="9">Bestrophin, RFP-TM, chloride channel-domain-containing protein</fullName>
    </submittedName>
</protein>
<evidence type="ECO:0000313" key="10">
    <source>
        <dbReference type="Proteomes" id="UP000703269"/>
    </source>
</evidence>
<proteinExistence type="predicted"/>
<dbReference type="EMBL" id="BPQB01000079">
    <property type="protein sequence ID" value="GJE97953.1"/>
    <property type="molecule type" value="Genomic_DNA"/>
</dbReference>
<organism evidence="9 10">
    <name type="scientific">Phanerochaete sordida</name>
    <dbReference type="NCBI Taxonomy" id="48140"/>
    <lineage>
        <taxon>Eukaryota</taxon>
        <taxon>Fungi</taxon>
        <taxon>Dikarya</taxon>
        <taxon>Basidiomycota</taxon>
        <taxon>Agaricomycotina</taxon>
        <taxon>Agaricomycetes</taxon>
        <taxon>Polyporales</taxon>
        <taxon>Phanerochaetaceae</taxon>
        <taxon>Phanerochaete</taxon>
    </lineage>
</organism>
<accession>A0A9P3GLC3</accession>
<dbReference type="AlphaFoldDB" id="A0A9P3GLC3"/>
<reference evidence="9 10" key="1">
    <citation type="submission" date="2021-08" db="EMBL/GenBank/DDBJ databases">
        <title>Draft Genome Sequence of Phanerochaete sordida strain YK-624.</title>
        <authorList>
            <person name="Mori T."/>
            <person name="Dohra H."/>
            <person name="Suzuki T."/>
            <person name="Kawagishi H."/>
            <person name="Hirai H."/>
        </authorList>
    </citation>
    <scope>NUCLEOTIDE SEQUENCE [LARGE SCALE GENOMIC DNA]</scope>
    <source>
        <strain evidence="9 10">YK-624</strain>
    </source>
</reference>
<feature type="transmembrane region" description="Helical" evidence="8">
    <location>
        <begin position="72"/>
        <end position="92"/>
    </location>
</feature>
<dbReference type="Pfam" id="PF25539">
    <property type="entry name" value="Bestrophin_2"/>
    <property type="match status" value="2"/>
</dbReference>
<evidence type="ECO:0000256" key="5">
    <source>
        <dbReference type="ARBA" id="ARBA00023065"/>
    </source>
</evidence>
<dbReference type="Proteomes" id="UP000703269">
    <property type="component" value="Unassembled WGS sequence"/>
</dbReference>
<dbReference type="OrthoDB" id="1368at2759"/>
<evidence type="ECO:0000256" key="6">
    <source>
        <dbReference type="ARBA" id="ARBA00023136"/>
    </source>
</evidence>
<feature type="transmembrane region" description="Helical" evidence="8">
    <location>
        <begin position="369"/>
        <end position="387"/>
    </location>
</feature>
<keyword evidence="2" id="KW-0813">Transport</keyword>
<gene>
    <name evidence="9" type="ORF">PsYK624_141750</name>
</gene>